<dbReference type="Gene3D" id="2.140.10.10">
    <property type="entry name" value="Quinoprotein alcohol dehydrogenase-like superfamily"/>
    <property type="match status" value="1"/>
</dbReference>
<dbReference type="SUPFAM" id="SSF50998">
    <property type="entry name" value="Quinoprotein alcohol dehydrogenase-like"/>
    <property type="match status" value="1"/>
</dbReference>
<proteinExistence type="predicted"/>
<evidence type="ECO:0000259" key="2">
    <source>
        <dbReference type="Pfam" id="PF01011"/>
    </source>
</evidence>
<dbReference type="EC" id="1.1.5.8" evidence="3"/>
<name>A0A4U9TW56_SERFO</name>
<gene>
    <name evidence="3" type="primary">quiA_2</name>
    <name evidence="3" type="ORF">NCTC12965_01593</name>
</gene>
<protein>
    <submittedName>
        <fullName evidence="3">Quinate/shikimate dehydrogenase (Quinone)</fullName>
        <ecNumber evidence="3">1.1.5.8</ecNumber>
    </submittedName>
</protein>
<keyword evidence="3" id="KW-0560">Oxidoreductase</keyword>
<feature type="domain" description="Pyrrolo-quinoline quinone repeat" evidence="2">
    <location>
        <begin position="2"/>
        <end position="76"/>
    </location>
</feature>
<feature type="compositionally biased region" description="Polar residues" evidence="1">
    <location>
        <begin position="10"/>
        <end position="22"/>
    </location>
</feature>
<dbReference type="GO" id="GO:0047519">
    <property type="term" value="F:quinate dehydrogenase (quinone) activity"/>
    <property type="evidence" value="ECO:0007669"/>
    <property type="project" value="UniProtKB-EC"/>
</dbReference>
<dbReference type="InterPro" id="IPR011047">
    <property type="entry name" value="Quinoprotein_ADH-like_sf"/>
</dbReference>
<dbReference type="InterPro" id="IPR018391">
    <property type="entry name" value="PQQ_b-propeller_rpt"/>
</dbReference>
<dbReference type="InterPro" id="IPR002372">
    <property type="entry name" value="PQQ_rpt_dom"/>
</dbReference>
<dbReference type="AlphaFoldDB" id="A0A4U9TW56"/>
<reference evidence="3" key="1">
    <citation type="submission" date="2019-05" db="EMBL/GenBank/DDBJ databases">
        <authorList>
            <consortium name="Pathogen Informatics"/>
        </authorList>
    </citation>
    <scope>NUCLEOTIDE SEQUENCE [LARGE SCALE GENOMIC DNA]</scope>
    <source>
        <strain evidence="3">NCTC12965</strain>
    </source>
</reference>
<feature type="region of interest" description="Disordered" evidence="1">
    <location>
        <begin position="1"/>
        <end position="22"/>
    </location>
</feature>
<evidence type="ECO:0000256" key="1">
    <source>
        <dbReference type="SAM" id="MobiDB-lite"/>
    </source>
</evidence>
<organism evidence="3">
    <name type="scientific">Serratia fonticola</name>
    <dbReference type="NCBI Taxonomy" id="47917"/>
    <lineage>
        <taxon>Bacteria</taxon>
        <taxon>Pseudomonadati</taxon>
        <taxon>Pseudomonadota</taxon>
        <taxon>Gammaproteobacteria</taxon>
        <taxon>Enterobacterales</taxon>
        <taxon>Yersiniaceae</taxon>
        <taxon>Serratia</taxon>
    </lineage>
</organism>
<dbReference type="EMBL" id="CABEEZ010000029">
    <property type="protein sequence ID" value="VTR22742.1"/>
    <property type="molecule type" value="Genomic_DNA"/>
</dbReference>
<dbReference type="SMART" id="SM00564">
    <property type="entry name" value="PQQ"/>
    <property type="match status" value="1"/>
</dbReference>
<sequence>MAWIAHTGDIPQSNGSGAEDQNTPLQVGNTLYVCTAYGKVLSLEADTGKQQWSFDPKASAPNWQRCRGLGYYDNAAPACLIASGCR</sequence>
<dbReference type="Pfam" id="PF01011">
    <property type="entry name" value="PQQ"/>
    <property type="match status" value="1"/>
</dbReference>
<accession>A0A4U9TW56</accession>
<evidence type="ECO:0000313" key="3">
    <source>
        <dbReference type="EMBL" id="VTR22742.1"/>
    </source>
</evidence>